<evidence type="ECO:0000313" key="2">
    <source>
        <dbReference type="Proteomes" id="UP001150904"/>
    </source>
</evidence>
<keyword evidence="2" id="KW-1185">Reference proteome</keyword>
<dbReference type="AlphaFoldDB" id="A0A9W9SX08"/>
<name>A0A9W9SX08_9EURO</name>
<gene>
    <name evidence="1" type="ORF">N7498_006014</name>
</gene>
<accession>A0A9W9SX08</accession>
<dbReference type="Proteomes" id="UP001150904">
    <property type="component" value="Unassembled WGS sequence"/>
</dbReference>
<protein>
    <submittedName>
        <fullName evidence="1">Uncharacterized protein</fullName>
    </submittedName>
</protein>
<comment type="caution">
    <text evidence="1">The sequence shown here is derived from an EMBL/GenBank/DDBJ whole genome shotgun (WGS) entry which is preliminary data.</text>
</comment>
<organism evidence="1 2">
    <name type="scientific">Penicillium cinerascens</name>
    <dbReference type="NCBI Taxonomy" id="70096"/>
    <lineage>
        <taxon>Eukaryota</taxon>
        <taxon>Fungi</taxon>
        <taxon>Dikarya</taxon>
        <taxon>Ascomycota</taxon>
        <taxon>Pezizomycotina</taxon>
        <taxon>Eurotiomycetes</taxon>
        <taxon>Eurotiomycetidae</taxon>
        <taxon>Eurotiales</taxon>
        <taxon>Aspergillaceae</taxon>
        <taxon>Penicillium</taxon>
    </lineage>
</organism>
<dbReference type="RefSeq" id="XP_058307267.1">
    <property type="nucleotide sequence ID" value="XM_058453076.1"/>
</dbReference>
<sequence length="180" mass="18809">MFRHAHVDRQAHVAIGAVPVEAQRADWDAPTLLVAQVAQGIDSDCPGAVCQPRAAQDFDARRRPVRCGEDVEPPVRRALGSNAVARHALSVVLVHAPLAVGPVAALCVVVLGGVGARLSEEVGKEVVQLEAVGPVAAEAGNVETLKTGDIPRDSSGLLFVNHAVLVDAEGRGRDVVLLEH</sequence>
<reference evidence="1" key="1">
    <citation type="submission" date="2022-12" db="EMBL/GenBank/DDBJ databases">
        <authorList>
            <person name="Petersen C."/>
        </authorList>
    </citation>
    <scope>NUCLEOTIDE SEQUENCE</scope>
    <source>
        <strain evidence="1">IBT 15544</strain>
    </source>
</reference>
<proteinExistence type="predicted"/>
<reference evidence="1" key="2">
    <citation type="journal article" date="2023" name="IMA Fungus">
        <title>Comparative genomic study of the Penicillium genus elucidates a diverse pangenome and 15 lateral gene transfer events.</title>
        <authorList>
            <person name="Petersen C."/>
            <person name="Sorensen T."/>
            <person name="Nielsen M.R."/>
            <person name="Sondergaard T.E."/>
            <person name="Sorensen J.L."/>
            <person name="Fitzpatrick D.A."/>
            <person name="Frisvad J.C."/>
            <person name="Nielsen K.L."/>
        </authorList>
    </citation>
    <scope>NUCLEOTIDE SEQUENCE</scope>
    <source>
        <strain evidence="1">IBT 15544</strain>
    </source>
</reference>
<evidence type="ECO:0000313" key="1">
    <source>
        <dbReference type="EMBL" id="KAJ5201351.1"/>
    </source>
</evidence>
<dbReference type="EMBL" id="JAPQKR010000013">
    <property type="protein sequence ID" value="KAJ5201351.1"/>
    <property type="molecule type" value="Genomic_DNA"/>
</dbReference>
<dbReference type="GeneID" id="83180377"/>